<evidence type="ECO:0008006" key="3">
    <source>
        <dbReference type="Google" id="ProtNLM"/>
    </source>
</evidence>
<accession>A0ABM6IMR4</accession>
<evidence type="ECO:0000313" key="2">
    <source>
        <dbReference type="Proteomes" id="UP000185622"/>
    </source>
</evidence>
<sequence>MWRGFASTGHGSVDAARKRFAGINNRGENSYQPIRRRERIVKGFKSPAHLQRFASIHGRSPRGSCAAV</sequence>
<keyword evidence="1" id="KW-0614">Plasmid</keyword>
<dbReference type="Proteomes" id="UP000185622">
    <property type="component" value="Plasmid unnamed1"/>
</dbReference>
<geneLocation type="plasmid" evidence="1 2">
    <name>unnamed1</name>
</geneLocation>
<gene>
    <name evidence="1" type="ORF">BMG03_19675</name>
</gene>
<dbReference type="EMBL" id="CP019438">
    <property type="protein sequence ID" value="AQS50133.1"/>
    <property type="molecule type" value="Genomic_DNA"/>
</dbReference>
<name>A0ABM6IMR4_9RHOB</name>
<keyword evidence="2" id="KW-1185">Reference proteome</keyword>
<organism evidence="1 2">
    <name type="scientific">Thioclava nitratireducens</name>
    <dbReference type="NCBI Taxonomy" id="1915078"/>
    <lineage>
        <taxon>Bacteria</taxon>
        <taxon>Pseudomonadati</taxon>
        <taxon>Pseudomonadota</taxon>
        <taxon>Alphaproteobacteria</taxon>
        <taxon>Rhodobacterales</taxon>
        <taxon>Paracoccaceae</taxon>
        <taxon>Thioclava</taxon>
    </lineage>
</organism>
<protein>
    <recommendedName>
        <fullName evidence="3">Transposase</fullName>
    </recommendedName>
</protein>
<reference evidence="1 2" key="1">
    <citation type="submission" date="2017-01" db="EMBL/GenBank/DDBJ databases">
        <title>The complete genome sequence of a sulfur-oxidizing marine bacterium Thioclava sp. 25B10_4T.</title>
        <authorList>
            <person name="Liu Y."/>
            <person name="Lai Q."/>
            <person name="Shao Z."/>
        </authorList>
    </citation>
    <scope>NUCLEOTIDE SEQUENCE [LARGE SCALE GENOMIC DNA]</scope>
    <source>
        <strain evidence="1 2">25B10_4</strain>
        <plasmid evidence="1 2">unnamed1</plasmid>
    </source>
</reference>
<evidence type="ECO:0000313" key="1">
    <source>
        <dbReference type="EMBL" id="AQS50133.1"/>
    </source>
</evidence>
<proteinExistence type="predicted"/>